<protein>
    <submittedName>
        <fullName evidence="2">Uncharacterized protein</fullName>
    </submittedName>
</protein>
<feature type="transmembrane region" description="Helical" evidence="1">
    <location>
        <begin position="20"/>
        <end position="39"/>
    </location>
</feature>
<evidence type="ECO:0000313" key="3">
    <source>
        <dbReference type="Proteomes" id="UP000324832"/>
    </source>
</evidence>
<dbReference type="InterPro" id="IPR051832">
    <property type="entry name" value="mTOR-Rac_regulators"/>
</dbReference>
<evidence type="ECO:0000313" key="2">
    <source>
        <dbReference type="EMBL" id="VVC93886.1"/>
    </source>
</evidence>
<name>A0A5E4Q8H1_9NEOP</name>
<dbReference type="PANTHER" id="PTHR22829:SF5">
    <property type="entry name" value="INTEGRAL MEMBRANE PROTEIN GPR155"/>
    <property type="match status" value="1"/>
</dbReference>
<evidence type="ECO:0000256" key="1">
    <source>
        <dbReference type="SAM" id="Phobius"/>
    </source>
</evidence>
<feature type="transmembrane region" description="Helical" evidence="1">
    <location>
        <begin position="140"/>
        <end position="161"/>
    </location>
</feature>
<reference evidence="2 3" key="1">
    <citation type="submission" date="2017-07" db="EMBL/GenBank/DDBJ databases">
        <authorList>
            <person name="Talla V."/>
            <person name="Backstrom N."/>
        </authorList>
    </citation>
    <scope>NUCLEOTIDE SEQUENCE [LARGE SCALE GENOMIC DNA]</scope>
</reference>
<keyword evidence="3" id="KW-1185">Reference proteome</keyword>
<dbReference type="Proteomes" id="UP000324832">
    <property type="component" value="Unassembled WGS sequence"/>
</dbReference>
<dbReference type="GO" id="GO:0030514">
    <property type="term" value="P:negative regulation of BMP signaling pathway"/>
    <property type="evidence" value="ECO:0007669"/>
    <property type="project" value="TreeGrafter"/>
</dbReference>
<feature type="transmembrane region" description="Helical" evidence="1">
    <location>
        <begin position="51"/>
        <end position="72"/>
    </location>
</feature>
<feature type="non-terminal residue" evidence="2">
    <location>
        <position position="164"/>
    </location>
</feature>
<accession>A0A5E4Q8H1</accession>
<gene>
    <name evidence="2" type="ORF">LSINAPIS_LOCUS5984</name>
</gene>
<dbReference type="EMBL" id="FZQP02001795">
    <property type="protein sequence ID" value="VVC93886.1"/>
    <property type="molecule type" value="Genomic_DNA"/>
</dbReference>
<keyword evidence="1" id="KW-1133">Transmembrane helix</keyword>
<dbReference type="PANTHER" id="PTHR22829">
    <property type="entry name" value="DEP DOMAIN PROTEIN"/>
    <property type="match status" value="1"/>
</dbReference>
<keyword evidence="1" id="KW-0812">Transmembrane</keyword>
<dbReference type="AlphaFoldDB" id="A0A5E4Q8H1"/>
<sequence length="164" mass="18447">MREFVSGLDAGENDTDTQSLSTYAFLYGTIPTAPAVFVFSNLYQLEIDLMASSMVICTFVSAPIIFLSAQVITMNKDFADQIRSFGFGLSIFALFSAIWVLIVFTVTKKYKRVPHRLTYCLVLSQVIGTTSHTLVAILNIYLIVTFSLVLLLLRFTHYFILCQK</sequence>
<organism evidence="2 3">
    <name type="scientific">Leptidea sinapis</name>
    <dbReference type="NCBI Taxonomy" id="189913"/>
    <lineage>
        <taxon>Eukaryota</taxon>
        <taxon>Metazoa</taxon>
        <taxon>Ecdysozoa</taxon>
        <taxon>Arthropoda</taxon>
        <taxon>Hexapoda</taxon>
        <taxon>Insecta</taxon>
        <taxon>Pterygota</taxon>
        <taxon>Neoptera</taxon>
        <taxon>Endopterygota</taxon>
        <taxon>Lepidoptera</taxon>
        <taxon>Glossata</taxon>
        <taxon>Ditrysia</taxon>
        <taxon>Papilionoidea</taxon>
        <taxon>Pieridae</taxon>
        <taxon>Dismorphiinae</taxon>
        <taxon>Leptidea</taxon>
    </lineage>
</organism>
<feature type="transmembrane region" description="Helical" evidence="1">
    <location>
        <begin position="84"/>
        <end position="105"/>
    </location>
</feature>
<proteinExistence type="predicted"/>
<keyword evidence="1" id="KW-0472">Membrane</keyword>